<feature type="domain" description="Fibronectin type-III" evidence="15">
    <location>
        <begin position="391"/>
        <end position="485"/>
    </location>
</feature>
<organism evidence="16 17">
    <name type="scientific">Alosa alosa</name>
    <name type="common">allis shad</name>
    <dbReference type="NCBI Taxonomy" id="278164"/>
    <lineage>
        <taxon>Eukaryota</taxon>
        <taxon>Metazoa</taxon>
        <taxon>Chordata</taxon>
        <taxon>Craniata</taxon>
        <taxon>Vertebrata</taxon>
        <taxon>Euteleostomi</taxon>
        <taxon>Actinopterygii</taxon>
        <taxon>Neopterygii</taxon>
        <taxon>Teleostei</taxon>
        <taxon>Clupei</taxon>
        <taxon>Clupeiformes</taxon>
        <taxon>Clupeoidei</taxon>
        <taxon>Clupeidae</taxon>
        <taxon>Alosa</taxon>
    </lineage>
</organism>
<keyword evidence="3 13" id="KW-0732">Signal</keyword>
<dbReference type="PRINTS" id="PR01838">
    <property type="entry name" value="NCAMFAMILY"/>
</dbReference>
<keyword evidence="5" id="KW-0130">Cell adhesion</keyword>
<comment type="caution">
    <text evidence="16">The sequence shown here is derived from an EMBL/GenBank/DDBJ whole genome shotgun (WGS) entry which is preliminary data.</text>
</comment>
<dbReference type="Gene3D" id="2.60.40.10">
    <property type="entry name" value="Immunoglobulins"/>
    <property type="match status" value="6"/>
</dbReference>
<evidence type="ECO:0008006" key="18">
    <source>
        <dbReference type="Google" id="ProtNLM"/>
    </source>
</evidence>
<dbReference type="GO" id="GO:0007156">
    <property type="term" value="P:homophilic cell adhesion via plasma membrane adhesion molecules"/>
    <property type="evidence" value="ECO:0007669"/>
    <property type="project" value="TreeGrafter"/>
</dbReference>
<keyword evidence="9" id="KW-0325">Glycoprotein</keyword>
<dbReference type="GO" id="GO:0098632">
    <property type="term" value="F:cell-cell adhesion mediator activity"/>
    <property type="evidence" value="ECO:0007669"/>
    <property type="project" value="TreeGrafter"/>
</dbReference>
<dbReference type="InterPro" id="IPR003598">
    <property type="entry name" value="Ig_sub2"/>
</dbReference>
<keyword evidence="2 12" id="KW-0812">Transmembrane</keyword>
<dbReference type="SUPFAM" id="SSF49265">
    <property type="entry name" value="Fibronectin type III"/>
    <property type="match status" value="1"/>
</dbReference>
<name>A0AAV6GE22_9TELE</name>
<dbReference type="SMART" id="SM00409">
    <property type="entry name" value="IG"/>
    <property type="match status" value="4"/>
</dbReference>
<feature type="transmembrane region" description="Helical" evidence="12">
    <location>
        <begin position="595"/>
        <end position="616"/>
    </location>
</feature>
<evidence type="ECO:0000256" key="5">
    <source>
        <dbReference type="ARBA" id="ARBA00022889"/>
    </source>
</evidence>
<keyword evidence="4" id="KW-0677">Repeat</keyword>
<evidence type="ECO:0000256" key="7">
    <source>
        <dbReference type="ARBA" id="ARBA00023136"/>
    </source>
</evidence>
<dbReference type="CDD" id="cd00063">
    <property type="entry name" value="FN3"/>
    <property type="match status" value="2"/>
</dbReference>
<feature type="region of interest" description="Disordered" evidence="11">
    <location>
        <begin position="651"/>
        <end position="680"/>
    </location>
</feature>
<dbReference type="Pfam" id="PF13927">
    <property type="entry name" value="Ig_3"/>
    <property type="match status" value="2"/>
</dbReference>
<evidence type="ECO:0000256" key="2">
    <source>
        <dbReference type="ARBA" id="ARBA00022692"/>
    </source>
</evidence>
<evidence type="ECO:0000256" key="4">
    <source>
        <dbReference type="ARBA" id="ARBA00022737"/>
    </source>
</evidence>
<evidence type="ECO:0000256" key="12">
    <source>
        <dbReference type="SAM" id="Phobius"/>
    </source>
</evidence>
<keyword evidence="17" id="KW-1185">Reference proteome</keyword>
<evidence type="ECO:0000256" key="10">
    <source>
        <dbReference type="ARBA" id="ARBA00023319"/>
    </source>
</evidence>
<keyword evidence="7 12" id="KW-0472">Membrane</keyword>
<dbReference type="InterPro" id="IPR009138">
    <property type="entry name" value="Neural_cell_adh"/>
</dbReference>
<dbReference type="InterPro" id="IPR007110">
    <property type="entry name" value="Ig-like_dom"/>
</dbReference>
<feature type="domain" description="Ig-like" evidence="14">
    <location>
        <begin position="115"/>
        <end position="203"/>
    </location>
</feature>
<dbReference type="CDD" id="cd00096">
    <property type="entry name" value="Ig"/>
    <property type="match status" value="2"/>
</dbReference>
<gene>
    <name evidence="16" type="ORF">AALO_G00181970</name>
</gene>
<evidence type="ECO:0000256" key="3">
    <source>
        <dbReference type="ARBA" id="ARBA00022729"/>
    </source>
</evidence>
<dbReference type="InterPro" id="IPR003599">
    <property type="entry name" value="Ig_sub"/>
</dbReference>
<dbReference type="InterPro" id="IPR036179">
    <property type="entry name" value="Ig-like_dom_sf"/>
</dbReference>
<dbReference type="Proteomes" id="UP000823561">
    <property type="component" value="Chromosome 13"/>
</dbReference>
<dbReference type="GO" id="GO:0030424">
    <property type="term" value="C:axon"/>
    <property type="evidence" value="ECO:0007669"/>
    <property type="project" value="TreeGrafter"/>
</dbReference>
<comment type="subcellular location">
    <subcellularLocation>
        <location evidence="1">Membrane</location>
        <topology evidence="1">Single-pass membrane protein</topology>
    </subcellularLocation>
</comment>
<evidence type="ECO:0000256" key="13">
    <source>
        <dbReference type="SAM" id="SignalP"/>
    </source>
</evidence>
<sequence>MAAALLLIRYCVLFTFWTLSDAKIEIVAGEPDVKVNDRYLLLCKAGGEGTITWFFNDEEVEEDNEDFLTEKLDETSSKLIINAAKLSNTGTYTCKCEYDSGGDKETSADVFVYEPITFGKTATYHEFLKGGQALIPCVATGKPAVEVQWYRSSTQLGTDGKPRITVRPDNILQIDDIQREDRGTYTCKAFIKGRPLFETLDISVVVNTQPVVEIHEKQKTVKSGPDSTVSITCSTSGEPKPEITWSIPTALDSSRHEFNSDRSELTIKPVKREDKGEYICTAKNKIGESTVTAFLDVSEHPVVILSQSEVKVKPGEMVAVSCNISGHPMPSLQWIKKGPDGNTGFSSSGRIKVQGSDLIVEKVAPSDGGLYSCIANSSSGIKEEDFSLQTSPGKPSQVSVNPGAAAASFNLSKAVVDGGSTITAYILQWKQDPQQKWNEMVINSTDPLVATPLLPYSEYSFRLAARNIVGQGEFSDISNARTLGEREPDKPFLTDKEIKFEENIARLPFKQLDTGGSPISFYTVHYKADKDDEWREKDLLPNATEIYLHDLQYSSDYQLKIVAHNPNGPSMPAMLNFTVPQSSAVSKPGLGKGGVVGIVMLVFLVLLIAVDATCCYTNRCGMLMFLAVKLFGQKVPGSKVMEEGDGNGTAIDMKVNGLASPRGSIPKQQAQNSAPPGVQSEVTCDKAHLTKFEKAPANGDTTTDA</sequence>
<dbReference type="GO" id="GO:0007411">
    <property type="term" value="P:axon guidance"/>
    <property type="evidence" value="ECO:0007669"/>
    <property type="project" value="TreeGrafter"/>
</dbReference>
<feature type="domain" description="Ig-like" evidence="14">
    <location>
        <begin position="301"/>
        <end position="389"/>
    </location>
</feature>
<feature type="domain" description="Fibronectin type-III" evidence="15">
    <location>
        <begin position="487"/>
        <end position="582"/>
    </location>
</feature>
<evidence type="ECO:0000259" key="15">
    <source>
        <dbReference type="PROSITE" id="PS50853"/>
    </source>
</evidence>
<dbReference type="SMART" id="SM00408">
    <property type="entry name" value="IGc2"/>
    <property type="match status" value="4"/>
</dbReference>
<dbReference type="SUPFAM" id="SSF48726">
    <property type="entry name" value="Immunoglobulin"/>
    <property type="match status" value="4"/>
</dbReference>
<dbReference type="EMBL" id="JADWDJ010000013">
    <property type="protein sequence ID" value="KAG5271612.1"/>
    <property type="molecule type" value="Genomic_DNA"/>
</dbReference>
<evidence type="ECO:0000256" key="1">
    <source>
        <dbReference type="ARBA" id="ARBA00004167"/>
    </source>
</evidence>
<dbReference type="PROSITE" id="PS50835">
    <property type="entry name" value="IG_LIKE"/>
    <property type="match status" value="4"/>
</dbReference>
<accession>A0AAV6GE22</accession>
<keyword evidence="10" id="KW-0393">Immunoglobulin domain</keyword>
<dbReference type="FunFam" id="2.60.40.10:FF:000032">
    <property type="entry name" value="palladin isoform X1"/>
    <property type="match status" value="1"/>
</dbReference>
<keyword evidence="6 12" id="KW-1133">Transmembrane helix</keyword>
<dbReference type="InterPro" id="IPR003961">
    <property type="entry name" value="FN3_dom"/>
</dbReference>
<dbReference type="GO" id="GO:0070593">
    <property type="term" value="P:dendrite self-avoidance"/>
    <property type="evidence" value="ECO:0007669"/>
    <property type="project" value="TreeGrafter"/>
</dbReference>
<feature type="chain" id="PRO_5043753311" description="Neural cell adhesion molecule 1" evidence="13">
    <location>
        <begin position="23"/>
        <end position="705"/>
    </location>
</feature>
<dbReference type="AlphaFoldDB" id="A0AAV6GE22"/>
<dbReference type="InterPro" id="IPR013783">
    <property type="entry name" value="Ig-like_fold"/>
</dbReference>
<dbReference type="InterPro" id="IPR036116">
    <property type="entry name" value="FN3_sf"/>
</dbReference>
<dbReference type="SMART" id="SM00060">
    <property type="entry name" value="FN3"/>
    <property type="match status" value="2"/>
</dbReference>
<dbReference type="InterPro" id="IPR013098">
    <property type="entry name" value="Ig_I-set"/>
</dbReference>
<feature type="signal peptide" evidence="13">
    <location>
        <begin position="1"/>
        <end position="22"/>
    </location>
</feature>
<dbReference type="PROSITE" id="PS50853">
    <property type="entry name" value="FN3"/>
    <property type="match status" value="2"/>
</dbReference>
<evidence type="ECO:0000313" key="16">
    <source>
        <dbReference type="EMBL" id="KAG5271612.1"/>
    </source>
</evidence>
<feature type="domain" description="Ig-like" evidence="14">
    <location>
        <begin position="22"/>
        <end position="111"/>
    </location>
</feature>
<dbReference type="Pfam" id="PF00041">
    <property type="entry name" value="fn3"/>
    <property type="match status" value="1"/>
</dbReference>
<dbReference type="GO" id="GO:0005886">
    <property type="term" value="C:plasma membrane"/>
    <property type="evidence" value="ECO:0007669"/>
    <property type="project" value="TreeGrafter"/>
</dbReference>
<dbReference type="Pfam" id="PF07679">
    <property type="entry name" value="I-set"/>
    <property type="match status" value="2"/>
</dbReference>
<evidence type="ECO:0000256" key="8">
    <source>
        <dbReference type="ARBA" id="ARBA00023157"/>
    </source>
</evidence>
<feature type="domain" description="Ig-like" evidence="14">
    <location>
        <begin position="210"/>
        <end position="298"/>
    </location>
</feature>
<evidence type="ECO:0000259" key="14">
    <source>
        <dbReference type="PROSITE" id="PS50835"/>
    </source>
</evidence>
<reference evidence="16" key="1">
    <citation type="submission" date="2020-10" db="EMBL/GenBank/DDBJ databases">
        <title>Chromosome-scale genome assembly of the Allis shad, Alosa alosa.</title>
        <authorList>
            <person name="Margot Z."/>
            <person name="Christophe K."/>
            <person name="Cabau C."/>
            <person name="Louis A."/>
            <person name="Berthelot C."/>
            <person name="Parey E."/>
            <person name="Roest Crollius H."/>
            <person name="Montfort J."/>
            <person name="Robinson-Rechavi M."/>
            <person name="Bucao C."/>
            <person name="Bouchez O."/>
            <person name="Gislard M."/>
            <person name="Lluch J."/>
            <person name="Milhes M."/>
            <person name="Lampietro C."/>
            <person name="Lopez Roques C."/>
            <person name="Donnadieu C."/>
            <person name="Braasch I."/>
            <person name="Desvignes T."/>
            <person name="Postlethwait J."/>
            <person name="Bobe J."/>
            <person name="Guiguen Y."/>
        </authorList>
    </citation>
    <scope>NUCLEOTIDE SEQUENCE</scope>
    <source>
        <strain evidence="16">M-15738</strain>
        <tissue evidence="16">Blood</tissue>
    </source>
</reference>
<evidence type="ECO:0000313" key="17">
    <source>
        <dbReference type="Proteomes" id="UP000823561"/>
    </source>
</evidence>
<evidence type="ECO:0000256" key="6">
    <source>
        <dbReference type="ARBA" id="ARBA00022989"/>
    </source>
</evidence>
<evidence type="ECO:0000256" key="9">
    <source>
        <dbReference type="ARBA" id="ARBA00023180"/>
    </source>
</evidence>
<dbReference type="PANTHER" id="PTHR10075">
    <property type="entry name" value="BASIGIN RELATED"/>
    <property type="match status" value="1"/>
</dbReference>
<protein>
    <recommendedName>
        <fullName evidence="18">Neural cell adhesion molecule 1</fullName>
    </recommendedName>
</protein>
<proteinExistence type="predicted"/>
<dbReference type="PANTHER" id="PTHR10075:SF14">
    <property type="entry name" value="CELL ADHESION MOLECULE DSCAM2-RELATED"/>
    <property type="match status" value="1"/>
</dbReference>
<keyword evidence="8" id="KW-1015">Disulfide bond</keyword>
<evidence type="ECO:0000256" key="11">
    <source>
        <dbReference type="SAM" id="MobiDB-lite"/>
    </source>
</evidence>